<gene>
    <name evidence="10" type="ORF">BN1708_013801</name>
    <name evidence="9" type="ORF">BN1723_001554</name>
</gene>
<evidence type="ECO:0000259" key="7">
    <source>
        <dbReference type="PROSITE" id="PS50052"/>
    </source>
</evidence>
<reference evidence="11 12" key="1">
    <citation type="submission" date="2015-05" db="EMBL/GenBank/DDBJ databases">
        <authorList>
            <person name="Fogelqvist Johan"/>
        </authorList>
    </citation>
    <scope>NUCLEOTIDE SEQUENCE [LARGE SCALE GENOMIC DNA]</scope>
    <source>
        <strain evidence="10">VL1</strain>
        <strain evidence="9">VL2</strain>
    </source>
</reference>
<evidence type="ECO:0000256" key="1">
    <source>
        <dbReference type="ARBA" id="ARBA00005790"/>
    </source>
</evidence>
<keyword evidence="3" id="KW-0808">Transferase</keyword>
<sequence length="194" mass="21745">MRAGQPIVISGPSGVGKGALIKKLQDTHRGLFTLTVSHTTRSPRPGEVDGVDYYFVSDPQFTALVTQNKFIEHTTFSGSMHGTSRRAIIDQVAKSLVQGTIVLLDIDLEGVKQLKGSPEIPVARYVFVKPPSLDELEGRLRSRGTEMEKDLQRRMAREKTELEYADATPGLHDLTIVNDDMERAYRELEEFIFR</sequence>
<dbReference type="InterPro" id="IPR008145">
    <property type="entry name" value="GK/Ca_channel_bsu"/>
</dbReference>
<evidence type="ECO:0000256" key="6">
    <source>
        <dbReference type="ARBA" id="ARBA00022840"/>
    </source>
</evidence>
<dbReference type="Gene3D" id="3.40.50.300">
    <property type="entry name" value="P-loop containing nucleotide triphosphate hydrolases"/>
    <property type="match status" value="1"/>
</dbReference>
<protein>
    <recommendedName>
        <fullName evidence="2">guanylate kinase</fullName>
        <ecNumber evidence="2">2.7.4.8</ecNumber>
    </recommendedName>
</protein>
<feature type="domain" description="Rho-GAP" evidence="8">
    <location>
        <begin position="106"/>
        <end position="194"/>
    </location>
</feature>
<dbReference type="PANTHER" id="PTHR23117:SF13">
    <property type="entry name" value="GUANYLATE KINASE"/>
    <property type="match status" value="1"/>
</dbReference>
<dbReference type="InterPro" id="IPR008144">
    <property type="entry name" value="Guanylate_kin-like_dom"/>
</dbReference>
<evidence type="ECO:0000313" key="12">
    <source>
        <dbReference type="Proteomes" id="UP000045706"/>
    </source>
</evidence>
<dbReference type="SMART" id="SM00072">
    <property type="entry name" value="GuKc"/>
    <property type="match status" value="1"/>
</dbReference>
<dbReference type="InterPro" id="IPR027417">
    <property type="entry name" value="P-loop_NTPase"/>
</dbReference>
<dbReference type="PANTHER" id="PTHR23117">
    <property type="entry name" value="GUANYLATE KINASE-RELATED"/>
    <property type="match status" value="1"/>
</dbReference>
<keyword evidence="6" id="KW-0067">ATP-binding</keyword>
<evidence type="ECO:0000256" key="4">
    <source>
        <dbReference type="ARBA" id="ARBA00022741"/>
    </source>
</evidence>
<dbReference type="STRING" id="100787.A0A0G4LP63"/>
<keyword evidence="11" id="KW-1185">Reference proteome</keyword>
<dbReference type="GO" id="GO:0005524">
    <property type="term" value="F:ATP binding"/>
    <property type="evidence" value="ECO:0007669"/>
    <property type="project" value="UniProtKB-KW"/>
</dbReference>
<dbReference type="EMBL" id="CVQI01000002">
    <property type="protein sequence ID" value="CRJ88338.1"/>
    <property type="molecule type" value="Genomic_DNA"/>
</dbReference>
<dbReference type="GO" id="GO:0005829">
    <property type="term" value="C:cytosol"/>
    <property type="evidence" value="ECO:0007669"/>
    <property type="project" value="TreeGrafter"/>
</dbReference>
<dbReference type="PROSITE" id="PS50052">
    <property type="entry name" value="GUANYLATE_KINASE_2"/>
    <property type="match status" value="1"/>
</dbReference>
<dbReference type="InterPro" id="IPR017665">
    <property type="entry name" value="Guanylate_kinase"/>
</dbReference>
<keyword evidence="5" id="KW-0418">Kinase</keyword>
<dbReference type="InterPro" id="IPR000198">
    <property type="entry name" value="RhoGAP_dom"/>
</dbReference>
<dbReference type="PROSITE" id="PS50238">
    <property type="entry name" value="RHOGAP"/>
    <property type="match status" value="1"/>
</dbReference>
<evidence type="ECO:0000256" key="2">
    <source>
        <dbReference type="ARBA" id="ARBA00012961"/>
    </source>
</evidence>
<dbReference type="AlphaFoldDB" id="A0A0G4LP63"/>
<organism evidence="10 11">
    <name type="scientific">Verticillium longisporum</name>
    <name type="common">Verticillium dahliae var. longisporum</name>
    <dbReference type="NCBI Taxonomy" id="100787"/>
    <lineage>
        <taxon>Eukaryota</taxon>
        <taxon>Fungi</taxon>
        <taxon>Dikarya</taxon>
        <taxon>Ascomycota</taxon>
        <taxon>Pezizomycotina</taxon>
        <taxon>Sordariomycetes</taxon>
        <taxon>Hypocreomycetidae</taxon>
        <taxon>Glomerellales</taxon>
        <taxon>Plectosphaerellaceae</taxon>
        <taxon>Verticillium</taxon>
    </lineage>
</organism>
<evidence type="ECO:0000313" key="10">
    <source>
        <dbReference type="EMBL" id="CRK23792.1"/>
    </source>
</evidence>
<dbReference type="GO" id="GO:0004385">
    <property type="term" value="F:GMP kinase activity"/>
    <property type="evidence" value="ECO:0007669"/>
    <property type="project" value="UniProtKB-EC"/>
</dbReference>
<dbReference type="CDD" id="cd00071">
    <property type="entry name" value="GMPK"/>
    <property type="match status" value="1"/>
</dbReference>
<evidence type="ECO:0000256" key="3">
    <source>
        <dbReference type="ARBA" id="ARBA00022679"/>
    </source>
</evidence>
<dbReference type="PROSITE" id="PS00856">
    <property type="entry name" value="GUANYLATE_KINASE_1"/>
    <property type="match status" value="1"/>
</dbReference>
<comment type="similarity">
    <text evidence="1">Belongs to the guanylate kinase family.</text>
</comment>
<name>A0A0G4LP63_VERLO</name>
<accession>A0A0G4LP63</accession>
<proteinExistence type="inferred from homology"/>
<dbReference type="Proteomes" id="UP000045706">
    <property type="component" value="Unassembled WGS sequence"/>
</dbReference>
<feature type="domain" description="Guanylate kinase-like" evidence="7">
    <location>
        <begin position="4"/>
        <end position="193"/>
    </location>
</feature>
<keyword evidence="4" id="KW-0547">Nucleotide-binding</keyword>
<dbReference type="InterPro" id="IPR020590">
    <property type="entry name" value="Guanylate_kinase_CS"/>
</dbReference>
<dbReference type="GO" id="GO:0007165">
    <property type="term" value="P:signal transduction"/>
    <property type="evidence" value="ECO:0007669"/>
    <property type="project" value="InterPro"/>
</dbReference>
<feature type="non-terminal residue" evidence="10">
    <location>
        <position position="194"/>
    </location>
</feature>
<dbReference type="Pfam" id="PF00625">
    <property type="entry name" value="Guanylate_kin"/>
    <property type="match status" value="1"/>
</dbReference>
<dbReference type="SUPFAM" id="SSF52540">
    <property type="entry name" value="P-loop containing nucleoside triphosphate hydrolases"/>
    <property type="match status" value="1"/>
</dbReference>
<evidence type="ECO:0000313" key="11">
    <source>
        <dbReference type="Proteomes" id="UP000044602"/>
    </source>
</evidence>
<dbReference type="EC" id="2.7.4.8" evidence="2"/>
<evidence type="ECO:0000256" key="5">
    <source>
        <dbReference type="ARBA" id="ARBA00022777"/>
    </source>
</evidence>
<dbReference type="NCBIfam" id="TIGR03263">
    <property type="entry name" value="guanyl_kin"/>
    <property type="match status" value="1"/>
</dbReference>
<evidence type="ECO:0000259" key="8">
    <source>
        <dbReference type="PROSITE" id="PS50238"/>
    </source>
</evidence>
<evidence type="ECO:0000313" key="9">
    <source>
        <dbReference type="EMBL" id="CRJ88338.1"/>
    </source>
</evidence>
<dbReference type="EMBL" id="CVQH01016335">
    <property type="protein sequence ID" value="CRK23792.1"/>
    <property type="molecule type" value="Genomic_DNA"/>
</dbReference>
<dbReference type="Proteomes" id="UP000044602">
    <property type="component" value="Unassembled WGS sequence"/>
</dbReference>